<dbReference type="InterPro" id="IPR027417">
    <property type="entry name" value="P-loop_NTPase"/>
</dbReference>
<feature type="domain" description="TOTE conflict system primase" evidence="2">
    <location>
        <begin position="42"/>
        <end position="189"/>
    </location>
</feature>
<dbReference type="Proteomes" id="UP000187735">
    <property type="component" value="Chromosome"/>
</dbReference>
<dbReference type="EMBL" id="CP017641">
    <property type="protein sequence ID" value="APZ90532.1"/>
    <property type="molecule type" value="Genomic_DNA"/>
</dbReference>
<dbReference type="OrthoDB" id="287530at2"/>
<dbReference type="STRING" id="1891926.Fuma_00111"/>
<dbReference type="KEGG" id="fmr:Fuma_00111"/>
<dbReference type="Pfam" id="PF22548">
    <property type="entry name" value="AEP-TOTE"/>
    <property type="match status" value="1"/>
</dbReference>
<dbReference type="SUPFAM" id="SSF52540">
    <property type="entry name" value="P-loop containing nucleoside triphosphate hydrolases"/>
    <property type="match status" value="1"/>
</dbReference>
<evidence type="ECO:0000313" key="3">
    <source>
        <dbReference type="EMBL" id="APZ90532.1"/>
    </source>
</evidence>
<feature type="region of interest" description="Disordered" evidence="1">
    <location>
        <begin position="214"/>
        <end position="241"/>
    </location>
</feature>
<proteinExistence type="predicted"/>
<protein>
    <recommendedName>
        <fullName evidence="2">TOTE conflict system primase domain-containing protein</fullName>
    </recommendedName>
</protein>
<name>A0A1P8W8Z2_9PLAN</name>
<dbReference type="InterPro" id="IPR054347">
    <property type="entry name" value="TOTE_primase"/>
</dbReference>
<evidence type="ECO:0000313" key="4">
    <source>
        <dbReference type="Proteomes" id="UP000187735"/>
    </source>
</evidence>
<feature type="compositionally biased region" description="Polar residues" evidence="1">
    <location>
        <begin position="353"/>
        <end position="365"/>
    </location>
</feature>
<reference evidence="3 4" key="1">
    <citation type="journal article" date="2016" name="Front. Microbiol.">
        <title>Fuerstia marisgermanicae gen. nov., sp. nov., an Unusual Member of the Phylum Planctomycetes from the German Wadden Sea.</title>
        <authorList>
            <person name="Kohn T."/>
            <person name="Heuer A."/>
            <person name="Jogler M."/>
            <person name="Vollmers J."/>
            <person name="Boedeker C."/>
            <person name="Bunk B."/>
            <person name="Rast P."/>
            <person name="Borchert D."/>
            <person name="Glockner I."/>
            <person name="Freese H.M."/>
            <person name="Klenk H.P."/>
            <person name="Overmann J."/>
            <person name="Kaster A.K."/>
            <person name="Rohde M."/>
            <person name="Wiegand S."/>
            <person name="Jogler C."/>
        </authorList>
    </citation>
    <scope>NUCLEOTIDE SEQUENCE [LARGE SCALE GENOMIC DNA]</scope>
    <source>
        <strain evidence="3 4">NH11</strain>
    </source>
</reference>
<sequence length="745" mass="83555">MSVASDCTAWQEHSQRLAKWALDRLVNRSDRHGCYGDKGAFTADTLDEYTLRNHFYGAKVVGLHSTAADNTCKWLGLDIDNHDGDDNLAADNLSTAIELLNKLLDLGIMAALEDSNGDGGYHIWILFSEPVPTEDVFRFAKWLIDGADIETSPKQAALSGKGLGNWLRLPGRHHTREHWSRVWGDGEWLDDAESVEALLNLPANDPSVLNVVPDEPPDNDACEPATRKTMEKRQQPLPDVNGTESLVDIAERTIEQTPWRELLESQGWHLESNNGAESTWTRPGKESGVSATLNFGGNNLFHVFTESTNLPADGKSNGQSYGKWRFYCWSHNFGTDQVAAAKEYLPDDVVQEHGQQWRESQSGAAHSNDEQPTESPKKTFEGKDISDLEPHAESEVDWLVDGIFSSDQPTLFGAKSKCLKTTLLVDLTIALATGGKWLGAFQVGKPRRVLFFTGEANYRAVARRLKKACKSHGTSFSALRGMLRVDAMEFPKLPNVTHCVAVADAVKKYDIDVVIVDPLYRGMTAQMDTNRMADIGDAIVNFANWCRPASLVMSHHTTKASARELGSPPDLEDMTGAGIAESFGNWWLMGRNEKYQWDWNHDLCVQFGGRDEQAGGRRILFNEKDWTAEVSNLHEFLTEQQEAAQKAREDAKREKHHRAIETARSRVQNVLRDQTTPLSKNQIEERRGEVPQKEIRQAIYDMETDQSLTIHDYRDSRNRLQSGGYLLAEKGHEYDALFSESEDVR</sequence>
<feature type="compositionally biased region" description="Basic and acidic residues" evidence="1">
    <location>
        <begin position="375"/>
        <end position="386"/>
    </location>
</feature>
<dbReference type="Pfam" id="PF13481">
    <property type="entry name" value="AAA_25"/>
    <property type="match status" value="1"/>
</dbReference>
<evidence type="ECO:0000259" key="2">
    <source>
        <dbReference type="Pfam" id="PF22548"/>
    </source>
</evidence>
<accession>A0A1P8W8Z2</accession>
<evidence type="ECO:0000256" key="1">
    <source>
        <dbReference type="SAM" id="MobiDB-lite"/>
    </source>
</evidence>
<dbReference type="RefSeq" id="WP_077022404.1">
    <property type="nucleotide sequence ID" value="NZ_CP017641.1"/>
</dbReference>
<feature type="compositionally biased region" description="Basic and acidic residues" evidence="1">
    <location>
        <begin position="225"/>
        <end position="234"/>
    </location>
</feature>
<feature type="region of interest" description="Disordered" evidence="1">
    <location>
        <begin position="351"/>
        <end position="386"/>
    </location>
</feature>
<dbReference type="Gene3D" id="3.40.50.300">
    <property type="entry name" value="P-loop containing nucleotide triphosphate hydrolases"/>
    <property type="match status" value="1"/>
</dbReference>
<keyword evidence="4" id="KW-1185">Reference proteome</keyword>
<organism evidence="3 4">
    <name type="scientific">Fuerstiella marisgermanici</name>
    <dbReference type="NCBI Taxonomy" id="1891926"/>
    <lineage>
        <taxon>Bacteria</taxon>
        <taxon>Pseudomonadati</taxon>
        <taxon>Planctomycetota</taxon>
        <taxon>Planctomycetia</taxon>
        <taxon>Planctomycetales</taxon>
        <taxon>Planctomycetaceae</taxon>
        <taxon>Fuerstiella</taxon>
    </lineage>
</organism>
<dbReference type="CDD" id="cd00525">
    <property type="entry name" value="AE_Prim_S_like"/>
    <property type="match status" value="1"/>
</dbReference>
<gene>
    <name evidence="3" type="ORF">Fuma_00111</name>
</gene>
<dbReference type="AlphaFoldDB" id="A0A1P8W8Z2"/>